<dbReference type="GO" id="GO:0005385">
    <property type="term" value="F:zinc ion transmembrane transporter activity"/>
    <property type="evidence" value="ECO:0007669"/>
    <property type="project" value="TreeGrafter"/>
</dbReference>
<feature type="domain" description="Cation efflux protein transmembrane" evidence="6">
    <location>
        <begin position="20"/>
        <end position="209"/>
    </location>
</feature>
<feature type="transmembrane region" description="Helical" evidence="5">
    <location>
        <begin position="117"/>
        <end position="139"/>
    </location>
</feature>
<dbReference type="GO" id="GO:0005886">
    <property type="term" value="C:plasma membrane"/>
    <property type="evidence" value="ECO:0007669"/>
    <property type="project" value="TreeGrafter"/>
</dbReference>
<evidence type="ECO:0000313" key="7">
    <source>
        <dbReference type="EMBL" id="VYT69334.1"/>
    </source>
</evidence>
<sequence length="285" mass="31868">MKHNHNHSHLHNHNDSVSNVTLAFLLNLGFSIIELFGGIITGSTAILSDAVHDFGDSLSLALSFIFEKVGNKESNEKYTYGYKRISLIGALINIVVLSVGTVFVFTEAVRALLNPTYVKAEGMLLLAIIGIVINGVSVFRMKGSKKILDKTVMMHLMEDLLGWIAVLVVSIVIYFTSWYILDPILSLAISVIIGRNIYNNLRDAIMIIMQRVPDEELYNNIKNNLISMEEIDSIEKINMWTIDGEVHILTASIKAVNDANKSNLLEKIKDMLLSKDIKESTIEIY</sequence>
<protein>
    <submittedName>
        <fullName evidence="7">Cadmium, cobalt and zinc/H(+)-K(+) antiporter</fullName>
    </submittedName>
</protein>
<accession>A0A6N2YQY0</accession>
<keyword evidence="2 5" id="KW-0812">Transmembrane</keyword>
<proteinExistence type="predicted"/>
<evidence type="ECO:0000256" key="5">
    <source>
        <dbReference type="SAM" id="Phobius"/>
    </source>
</evidence>
<evidence type="ECO:0000256" key="3">
    <source>
        <dbReference type="ARBA" id="ARBA00022989"/>
    </source>
</evidence>
<dbReference type="PANTHER" id="PTHR11562">
    <property type="entry name" value="CATION EFFLUX PROTEIN/ ZINC TRANSPORTER"/>
    <property type="match status" value="1"/>
</dbReference>
<dbReference type="Pfam" id="PF01545">
    <property type="entry name" value="Cation_efflux"/>
    <property type="match status" value="1"/>
</dbReference>
<dbReference type="InterPro" id="IPR058533">
    <property type="entry name" value="Cation_efflux_TM"/>
</dbReference>
<dbReference type="EMBL" id="CACRTO010000005">
    <property type="protein sequence ID" value="VYT69334.1"/>
    <property type="molecule type" value="Genomic_DNA"/>
</dbReference>
<keyword evidence="3 5" id="KW-1133">Transmembrane helix</keyword>
<evidence type="ECO:0000256" key="2">
    <source>
        <dbReference type="ARBA" id="ARBA00022692"/>
    </source>
</evidence>
<dbReference type="NCBIfam" id="TIGR01297">
    <property type="entry name" value="CDF"/>
    <property type="match status" value="1"/>
</dbReference>
<dbReference type="SUPFAM" id="SSF161111">
    <property type="entry name" value="Cation efflux protein transmembrane domain-like"/>
    <property type="match status" value="1"/>
</dbReference>
<dbReference type="AlphaFoldDB" id="A0A6N2YQY0"/>
<keyword evidence="4 5" id="KW-0472">Membrane</keyword>
<evidence type="ECO:0000256" key="4">
    <source>
        <dbReference type="ARBA" id="ARBA00023136"/>
    </source>
</evidence>
<comment type="subcellular location">
    <subcellularLocation>
        <location evidence="1">Membrane</location>
        <topology evidence="1">Multi-pass membrane protein</topology>
    </subcellularLocation>
</comment>
<dbReference type="RefSeq" id="WP_156624562.1">
    <property type="nucleotide sequence ID" value="NZ_CACRTO010000005.1"/>
</dbReference>
<feature type="transmembrane region" description="Helical" evidence="5">
    <location>
        <begin position="20"/>
        <end position="40"/>
    </location>
</feature>
<reference evidence="7" key="1">
    <citation type="submission" date="2019-11" db="EMBL/GenBank/DDBJ databases">
        <authorList>
            <person name="Feng L."/>
        </authorList>
    </citation>
    <scope>NUCLEOTIDE SEQUENCE</scope>
    <source>
        <strain evidence="7">CTertiumLFYP3</strain>
    </source>
</reference>
<dbReference type="InterPro" id="IPR027469">
    <property type="entry name" value="Cation_efflux_TMD_sf"/>
</dbReference>
<dbReference type="PANTHER" id="PTHR11562:SF17">
    <property type="entry name" value="RE54080P-RELATED"/>
    <property type="match status" value="1"/>
</dbReference>
<gene>
    <name evidence="7" type="primary">czcD</name>
    <name evidence="7" type="ORF">CTLFYP3_00454</name>
</gene>
<evidence type="ECO:0000259" key="6">
    <source>
        <dbReference type="Pfam" id="PF01545"/>
    </source>
</evidence>
<organism evidence="7">
    <name type="scientific">Clostridium tertium</name>
    <dbReference type="NCBI Taxonomy" id="1559"/>
    <lineage>
        <taxon>Bacteria</taxon>
        <taxon>Bacillati</taxon>
        <taxon>Bacillota</taxon>
        <taxon>Clostridia</taxon>
        <taxon>Eubacteriales</taxon>
        <taxon>Clostridiaceae</taxon>
        <taxon>Clostridium</taxon>
    </lineage>
</organism>
<dbReference type="InterPro" id="IPR002524">
    <property type="entry name" value="Cation_efflux"/>
</dbReference>
<feature type="transmembrane region" description="Helical" evidence="5">
    <location>
        <begin position="85"/>
        <end position="105"/>
    </location>
</feature>
<dbReference type="InterPro" id="IPR050681">
    <property type="entry name" value="CDF/SLC30A"/>
</dbReference>
<feature type="transmembrane region" description="Helical" evidence="5">
    <location>
        <begin position="160"/>
        <end position="178"/>
    </location>
</feature>
<dbReference type="Gene3D" id="1.20.1510.10">
    <property type="entry name" value="Cation efflux protein transmembrane domain"/>
    <property type="match status" value="1"/>
</dbReference>
<name>A0A6N2YQY0_9CLOT</name>
<evidence type="ECO:0000256" key="1">
    <source>
        <dbReference type="ARBA" id="ARBA00004141"/>
    </source>
</evidence>